<evidence type="ECO:0000313" key="3">
    <source>
        <dbReference type="EMBL" id="KAK4456753.1"/>
    </source>
</evidence>
<gene>
    <name evidence="3" type="ORF">QBC42DRAFT_292272</name>
</gene>
<dbReference type="Proteomes" id="UP001321749">
    <property type="component" value="Unassembled WGS sequence"/>
</dbReference>
<feature type="region of interest" description="Disordered" evidence="1">
    <location>
        <begin position="76"/>
        <end position="200"/>
    </location>
</feature>
<name>A0AAV9H7R5_9PEZI</name>
<feature type="compositionally biased region" description="Basic and acidic residues" evidence="1">
    <location>
        <begin position="132"/>
        <end position="145"/>
    </location>
</feature>
<feature type="compositionally biased region" description="Basic and acidic residues" evidence="1">
    <location>
        <begin position="177"/>
        <end position="186"/>
    </location>
</feature>
<feature type="transmembrane region" description="Helical" evidence="2">
    <location>
        <begin position="6"/>
        <end position="31"/>
    </location>
</feature>
<keyword evidence="4" id="KW-1185">Reference proteome</keyword>
<evidence type="ECO:0000256" key="2">
    <source>
        <dbReference type="SAM" id="Phobius"/>
    </source>
</evidence>
<protein>
    <submittedName>
        <fullName evidence="3">Uncharacterized protein</fullName>
    </submittedName>
</protein>
<feature type="compositionally biased region" description="Basic and acidic residues" evidence="1">
    <location>
        <begin position="86"/>
        <end position="113"/>
    </location>
</feature>
<reference evidence="3" key="2">
    <citation type="submission" date="2023-06" db="EMBL/GenBank/DDBJ databases">
        <authorList>
            <consortium name="Lawrence Berkeley National Laboratory"/>
            <person name="Mondo S.J."/>
            <person name="Hensen N."/>
            <person name="Bonometti L."/>
            <person name="Westerberg I."/>
            <person name="Brannstrom I.O."/>
            <person name="Guillou S."/>
            <person name="Cros-Aarteil S."/>
            <person name="Calhoun S."/>
            <person name="Haridas S."/>
            <person name="Kuo A."/>
            <person name="Pangilinan J."/>
            <person name="Riley R."/>
            <person name="Labutti K."/>
            <person name="Andreopoulos B."/>
            <person name="Lipzen A."/>
            <person name="Chen C."/>
            <person name="Yanf M."/>
            <person name="Daum C."/>
            <person name="Ng V."/>
            <person name="Clum A."/>
            <person name="Steindorff A."/>
            <person name="Ohm R."/>
            <person name="Martin F."/>
            <person name="Silar P."/>
            <person name="Natvig D."/>
            <person name="Lalanne C."/>
            <person name="Gautier V."/>
            <person name="Ament-Velasquez S.L."/>
            <person name="Kruys A."/>
            <person name="Hutchinson M.I."/>
            <person name="Powell A.J."/>
            <person name="Barry K."/>
            <person name="Miller A.N."/>
            <person name="Grigoriev I.V."/>
            <person name="Debuchy R."/>
            <person name="Gladieux P."/>
            <person name="Thoren M.H."/>
            <person name="Johannesson H."/>
        </authorList>
    </citation>
    <scope>NUCLEOTIDE SEQUENCE</scope>
    <source>
        <strain evidence="3">PSN324</strain>
    </source>
</reference>
<proteinExistence type="predicted"/>
<keyword evidence="2" id="KW-0812">Transmembrane</keyword>
<comment type="caution">
    <text evidence="3">The sequence shown here is derived from an EMBL/GenBank/DDBJ whole genome shotgun (WGS) entry which is preliminary data.</text>
</comment>
<dbReference type="EMBL" id="MU865169">
    <property type="protein sequence ID" value="KAK4456753.1"/>
    <property type="molecule type" value="Genomic_DNA"/>
</dbReference>
<evidence type="ECO:0000313" key="4">
    <source>
        <dbReference type="Proteomes" id="UP001321749"/>
    </source>
</evidence>
<organism evidence="3 4">
    <name type="scientific">Cladorrhinum samala</name>
    <dbReference type="NCBI Taxonomy" id="585594"/>
    <lineage>
        <taxon>Eukaryota</taxon>
        <taxon>Fungi</taxon>
        <taxon>Dikarya</taxon>
        <taxon>Ascomycota</taxon>
        <taxon>Pezizomycotina</taxon>
        <taxon>Sordariomycetes</taxon>
        <taxon>Sordariomycetidae</taxon>
        <taxon>Sordariales</taxon>
        <taxon>Podosporaceae</taxon>
        <taxon>Cladorrhinum</taxon>
    </lineage>
</organism>
<sequence>MLLTSGQVSIALSSGIVFFFTLALFLSGYVIQQRTLREIRAAIKQPPKPSPKIFLPDRFKQSTTELEDGTIIIVDEDPDYQPFRPPHVDVEIKPTEPEVLQEKEEGEEGKEGKEEEEGSSGAWEEGGEEEGKEEKEAQEGKKVEAESAQQPPSQQQQKGSGGSWWNRRPSLPSFRKSSKDDSEKSNSQKPMSRAERRRRIREEIMKLAQGDGERAVYQRRLY</sequence>
<feature type="compositionally biased region" description="Low complexity" evidence="1">
    <location>
        <begin position="146"/>
        <end position="157"/>
    </location>
</feature>
<reference evidence="3" key="1">
    <citation type="journal article" date="2023" name="Mol. Phylogenet. Evol.">
        <title>Genome-scale phylogeny and comparative genomics of the fungal order Sordariales.</title>
        <authorList>
            <person name="Hensen N."/>
            <person name="Bonometti L."/>
            <person name="Westerberg I."/>
            <person name="Brannstrom I.O."/>
            <person name="Guillou S."/>
            <person name="Cros-Aarteil S."/>
            <person name="Calhoun S."/>
            <person name="Haridas S."/>
            <person name="Kuo A."/>
            <person name="Mondo S."/>
            <person name="Pangilinan J."/>
            <person name="Riley R."/>
            <person name="LaButti K."/>
            <person name="Andreopoulos B."/>
            <person name="Lipzen A."/>
            <person name="Chen C."/>
            <person name="Yan M."/>
            <person name="Daum C."/>
            <person name="Ng V."/>
            <person name="Clum A."/>
            <person name="Steindorff A."/>
            <person name="Ohm R.A."/>
            <person name="Martin F."/>
            <person name="Silar P."/>
            <person name="Natvig D.O."/>
            <person name="Lalanne C."/>
            <person name="Gautier V."/>
            <person name="Ament-Velasquez S.L."/>
            <person name="Kruys A."/>
            <person name="Hutchinson M.I."/>
            <person name="Powell A.J."/>
            <person name="Barry K."/>
            <person name="Miller A.N."/>
            <person name="Grigoriev I.V."/>
            <person name="Debuchy R."/>
            <person name="Gladieux P."/>
            <person name="Hiltunen Thoren M."/>
            <person name="Johannesson H."/>
        </authorList>
    </citation>
    <scope>NUCLEOTIDE SEQUENCE</scope>
    <source>
        <strain evidence="3">PSN324</strain>
    </source>
</reference>
<keyword evidence="2" id="KW-1133">Transmembrane helix</keyword>
<accession>A0AAV9H7R5</accession>
<evidence type="ECO:0000256" key="1">
    <source>
        <dbReference type="SAM" id="MobiDB-lite"/>
    </source>
</evidence>
<keyword evidence="2" id="KW-0472">Membrane</keyword>
<dbReference type="AlphaFoldDB" id="A0AAV9H7R5"/>